<dbReference type="Pfam" id="PF07859">
    <property type="entry name" value="Abhydrolase_3"/>
    <property type="match status" value="1"/>
</dbReference>
<dbReference type="InterPro" id="IPR029058">
    <property type="entry name" value="AB_hydrolase_fold"/>
</dbReference>
<reference evidence="3" key="1">
    <citation type="submission" date="2019-04" db="EMBL/GenBank/DDBJ databases">
        <title>Sequencing of skin fungus with MAO and IRED activity.</title>
        <authorList>
            <person name="Marsaioli A.J."/>
            <person name="Bonatto J.M.C."/>
            <person name="Reis Junior O."/>
        </authorList>
    </citation>
    <scope>NUCLEOTIDE SEQUENCE</scope>
    <source>
        <strain evidence="3">30M1</strain>
    </source>
</reference>
<evidence type="ECO:0000313" key="3">
    <source>
        <dbReference type="EMBL" id="KAF2996921.1"/>
    </source>
</evidence>
<keyword evidence="1" id="KW-0378">Hydrolase</keyword>
<dbReference type="Proteomes" id="UP000801428">
    <property type="component" value="Unassembled WGS sequence"/>
</dbReference>
<sequence length="336" mass="37069">MSYQSKIPTTGTRTKLCASIEGFLKTHPSLHLGGDEEFTKERREHLEIFGLQNIPKEEQHPVGAVEFTALRRPHGTIPIRVFYPASGEQKRESGEAGGLIYFHGGGYTVGSVDEFENGLRMLAEESGVQVYGIDYRLAPEFKFPTQLDEYSALIDALQSDFGKARGIHPDRVCGGGDSAGGNMTAAICLRRRDEGKKGLAGQFLLYPEARLPFDTPAASENNSGYYLECNGIFSFADHYLPRGVPPAHPYISPGMQNTDYLSDVPRAAIYTSGFDPLRDVGVEYASKLQEAGNEGLVWRHYDDMTHGWLQMTAWSGEARRAVKDVAGDLSKVCYSE</sequence>
<accession>A0A9P4T8B5</accession>
<comment type="caution">
    <text evidence="3">The sequence shown here is derived from an EMBL/GenBank/DDBJ whole genome shotgun (WGS) entry which is preliminary data.</text>
</comment>
<keyword evidence="4" id="KW-1185">Reference proteome</keyword>
<dbReference type="SUPFAM" id="SSF53474">
    <property type="entry name" value="alpha/beta-Hydrolases"/>
    <property type="match status" value="1"/>
</dbReference>
<evidence type="ECO:0000313" key="4">
    <source>
        <dbReference type="Proteomes" id="UP000801428"/>
    </source>
</evidence>
<dbReference type="PANTHER" id="PTHR48081:SF8">
    <property type="entry name" value="ALPHA_BETA HYDROLASE FOLD-3 DOMAIN-CONTAINING PROTEIN-RELATED"/>
    <property type="match status" value="1"/>
</dbReference>
<evidence type="ECO:0000259" key="2">
    <source>
        <dbReference type="Pfam" id="PF07859"/>
    </source>
</evidence>
<evidence type="ECO:0000256" key="1">
    <source>
        <dbReference type="ARBA" id="ARBA00022801"/>
    </source>
</evidence>
<dbReference type="InterPro" id="IPR050300">
    <property type="entry name" value="GDXG_lipolytic_enzyme"/>
</dbReference>
<gene>
    <name evidence="3" type="ORF">E8E13_006073</name>
</gene>
<name>A0A9P4T8B5_CURKU</name>
<dbReference type="GO" id="GO:0016787">
    <property type="term" value="F:hydrolase activity"/>
    <property type="evidence" value="ECO:0007669"/>
    <property type="project" value="UniProtKB-KW"/>
</dbReference>
<protein>
    <recommendedName>
        <fullName evidence="2">Alpha/beta hydrolase fold-3 domain-containing protein</fullName>
    </recommendedName>
</protein>
<dbReference type="AlphaFoldDB" id="A0A9P4T8B5"/>
<proteinExistence type="predicted"/>
<dbReference type="InterPro" id="IPR013094">
    <property type="entry name" value="AB_hydrolase_3"/>
</dbReference>
<dbReference type="PANTHER" id="PTHR48081">
    <property type="entry name" value="AB HYDROLASE SUPERFAMILY PROTEIN C4A8.06C"/>
    <property type="match status" value="1"/>
</dbReference>
<dbReference type="EMBL" id="SWKU01000025">
    <property type="protein sequence ID" value="KAF2996921.1"/>
    <property type="molecule type" value="Genomic_DNA"/>
</dbReference>
<dbReference type="OrthoDB" id="408631at2759"/>
<organism evidence="3 4">
    <name type="scientific">Curvularia kusanoi</name>
    <name type="common">Cochliobolus kusanoi</name>
    <dbReference type="NCBI Taxonomy" id="90978"/>
    <lineage>
        <taxon>Eukaryota</taxon>
        <taxon>Fungi</taxon>
        <taxon>Dikarya</taxon>
        <taxon>Ascomycota</taxon>
        <taxon>Pezizomycotina</taxon>
        <taxon>Dothideomycetes</taxon>
        <taxon>Pleosporomycetidae</taxon>
        <taxon>Pleosporales</taxon>
        <taxon>Pleosporineae</taxon>
        <taxon>Pleosporaceae</taxon>
        <taxon>Curvularia</taxon>
    </lineage>
</organism>
<feature type="domain" description="Alpha/beta hydrolase fold-3" evidence="2">
    <location>
        <begin position="99"/>
        <end position="309"/>
    </location>
</feature>
<dbReference type="Gene3D" id="3.40.50.1820">
    <property type="entry name" value="alpha/beta hydrolase"/>
    <property type="match status" value="1"/>
</dbReference>